<dbReference type="AlphaFoldDB" id="U7UZ46"/>
<dbReference type="EMBL" id="AXZG01000072">
    <property type="protein sequence ID" value="ERT63723.1"/>
    <property type="molecule type" value="Genomic_DNA"/>
</dbReference>
<name>U7UZ46_9MICC</name>
<reference evidence="1 2" key="1">
    <citation type="submission" date="2013-08" db="EMBL/GenBank/DDBJ databases">
        <authorList>
            <person name="Weinstock G."/>
            <person name="Sodergren E."/>
            <person name="Wylie T."/>
            <person name="Fulton L."/>
            <person name="Fulton R."/>
            <person name="Fronick C."/>
            <person name="O'Laughlin M."/>
            <person name="Godfrey J."/>
            <person name="Miner T."/>
            <person name="Herter B."/>
            <person name="Appelbaum E."/>
            <person name="Cordes M."/>
            <person name="Lek S."/>
            <person name="Wollam A."/>
            <person name="Pepin K.H."/>
            <person name="Palsikar V.B."/>
            <person name="Mitreva M."/>
            <person name="Wilson R.K."/>
        </authorList>
    </citation>
    <scope>NUCLEOTIDE SEQUENCE [LARGE SCALE GENOMIC DNA]</scope>
    <source>
        <strain evidence="1 2">F0184</strain>
    </source>
</reference>
<organism evidence="1 2">
    <name type="scientific">Rothia aeria F0184</name>
    <dbReference type="NCBI Taxonomy" id="888019"/>
    <lineage>
        <taxon>Bacteria</taxon>
        <taxon>Bacillati</taxon>
        <taxon>Actinomycetota</taxon>
        <taxon>Actinomycetes</taxon>
        <taxon>Micrococcales</taxon>
        <taxon>Micrococcaceae</taxon>
        <taxon>Rothia</taxon>
    </lineage>
</organism>
<accession>U7UZ46</accession>
<gene>
    <name evidence="1" type="ORF">HMPREF0742_02585</name>
</gene>
<evidence type="ECO:0000313" key="2">
    <source>
        <dbReference type="Proteomes" id="UP000017174"/>
    </source>
</evidence>
<evidence type="ECO:0000313" key="1">
    <source>
        <dbReference type="EMBL" id="ERT63723.1"/>
    </source>
</evidence>
<comment type="caution">
    <text evidence="1">The sequence shown here is derived from an EMBL/GenBank/DDBJ whole genome shotgun (WGS) entry which is preliminary data.</text>
</comment>
<sequence length="43" mass="5011">MVSPPKLRVLRGCRLWFLDVKMAPFRVVASYRRVLPLRQNAVA</sequence>
<dbReference type="HOGENOM" id="CLU_3239100_0_0_11"/>
<dbReference type="Proteomes" id="UP000017174">
    <property type="component" value="Unassembled WGS sequence"/>
</dbReference>
<proteinExistence type="predicted"/>
<protein>
    <submittedName>
        <fullName evidence="1">Uncharacterized protein</fullName>
    </submittedName>
</protein>